<keyword evidence="7" id="KW-0812">Transmembrane</keyword>
<evidence type="ECO:0000256" key="2">
    <source>
        <dbReference type="ARBA" id="ARBA00010488"/>
    </source>
</evidence>
<evidence type="ECO:0000256" key="7">
    <source>
        <dbReference type="SAM" id="Phobius"/>
    </source>
</evidence>
<reference evidence="8 9" key="1">
    <citation type="submission" date="2018-12" db="EMBL/GenBank/DDBJ databases">
        <title>Bacillus yapensis draft genome sequence.</title>
        <authorList>
            <person name="Yu L."/>
            <person name="Xu X."/>
            <person name="Tang X."/>
        </authorList>
    </citation>
    <scope>NUCLEOTIDE SEQUENCE [LARGE SCALE GENOMIC DNA]</scope>
    <source>
        <strain evidence="8 9">XXST-01</strain>
    </source>
</reference>
<evidence type="ECO:0000313" key="8">
    <source>
        <dbReference type="EMBL" id="RTR30008.1"/>
    </source>
</evidence>
<dbReference type="RefSeq" id="WP_126409291.1">
    <property type="nucleotide sequence ID" value="NZ_RXNT01000011.1"/>
</dbReference>
<keyword evidence="3" id="KW-1003">Cell membrane</keyword>
<keyword evidence="5" id="KW-0777">Teichoic acid biosynthesis</keyword>
<dbReference type="InterPro" id="IPR051612">
    <property type="entry name" value="Teichoic_Acid_Biosynth"/>
</dbReference>
<feature type="transmembrane region" description="Helical" evidence="7">
    <location>
        <begin position="7"/>
        <end position="24"/>
    </location>
</feature>
<evidence type="ECO:0000256" key="6">
    <source>
        <dbReference type="ARBA" id="ARBA00023136"/>
    </source>
</evidence>
<evidence type="ECO:0000256" key="1">
    <source>
        <dbReference type="ARBA" id="ARBA00004202"/>
    </source>
</evidence>
<proteinExistence type="inferred from homology"/>
<comment type="caution">
    <text evidence="8">The sequence shown here is derived from an EMBL/GenBank/DDBJ whole genome shotgun (WGS) entry which is preliminary data.</text>
</comment>
<keyword evidence="4 8" id="KW-0808">Transferase</keyword>
<dbReference type="PANTHER" id="PTHR37316">
    <property type="entry name" value="TEICHOIC ACID GLYCEROL-PHOSPHATE PRIMASE"/>
    <property type="match status" value="1"/>
</dbReference>
<dbReference type="Gene3D" id="3.40.50.11820">
    <property type="match status" value="1"/>
</dbReference>
<dbReference type="OrthoDB" id="9811865at2"/>
<comment type="subcellular location">
    <subcellularLocation>
        <location evidence="1">Cell membrane</location>
        <topology evidence="1">Peripheral membrane protein</topology>
    </subcellularLocation>
</comment>
<gene>
    <name evidence="8" type="ORF">EKG37_14000</name>
</gene>
<keyword evidence="9" id="KW-1185">Reference proteome</keyword>
<dbReference type="InterPro" id="IPR043148">
    <property type="entry name" value="TagF_C"/>
</dbReference>
<keyword evidence="7" id="KW-1133">Transmembrane helix</keyword>
<accession>A0A431W3J8</accession>
<comment type="similarity">
    <text evidence="2">Belongs to the CDP-glycerol glycerophosphotransferase family.</text>
</comment>
<sequence>MKVVLKVKSIILLAIVYVFNFFPIKHNKIFLLSYYGDHFGCNPKYITKYILENYPKETFDIVWAFNNPDKNQSLHEFRVVKTMSLQYFYELCTSRVVITNFRTTDLYRKRKDQYYIQTWHSSLRLKQIEKDAQDSLPIHYVDMAKKDSIKCDLLLSGCEYSTKIFKNAFWYDGEIFEYGTPRNDFLFQQDAAIKKNILHKLQLPQDKKIILYAPTFRKKNSLDVYDLNYRKVLQKLEEHFGGEWILLIKLHPHLVAESEQLDYGEKVINVSNYDDIQELLYVSDILCTDYSSLMFDFSITGRPCFLYVPDLKEYLSNDRKLYFELSELPFVAAQSNEELIDKIVNFNHQQYLMELNQFLLFVGSFEQGNACEQLVKRISKVCYGREEKKVYETA</sequence>
<dbReference type="Gene3D" id="3.40.50.12580">
    <property type="match status" value="1"/>
</dbReference>
<organism evidence="8 9">
    <name type="scientific">Bacillus yapensis</name>
    <dbReference type="NCBI Taxonomy" id="2492960"/>
    <lineage>
        <taxon>Bacteria</taxon>
        <taxon>Bacillati</taxon>
        <taxon>Bacillota</taxon>
        <taxon>Bacilli</taxon>
        <taxon>Bacillales</taxon>
        <taxon>Bacillaceae</taxon>
        <taxon>Bacillus</taxon>
    </lineage>
</organism>
<evidence type="ECO:0000313" key="9">
    <source>
        <dbReference type="Proteomes" id="UP000271374"/>
    </source>
</evidence>
<dbReference type="Proteomes" id="UP000271374">
    <property type="component" value="Unassembled WGS sequence"/>
</dbReference>
<dbReference type="InterPro" id="IPR007554">
    <property type="entry name" value="Glycerophosphate_synth"/>
</dbReference>
<dbReference type="InterPro" id="IPR043149">
    <property type="entry name" value="TagF_N"/>
</dbReference>
<evidence type="ECO:0000256" key="3">
    <source>
        <dbReference type="ARBA" id="ARBA00022475"/>
    </source>
</evidence>
<evidence type="ECO:0000256" key="5">
    <source>
        <dbReference type="ARBA" id="ARBA00022944"/>
    </source>
</evidence>
<dbReference type="AlphaFoldDB" id="A0A431W3J8"/>
<protein>
    <submittedName>
        <fullName evidence="8">Glycerophosphotransferase</fullName>
    </submittedName>
</protein>
<evidence type="ECO:0000256" key="4">
    <source>
        <dbReference type="ARBA" id="ARBA00022679"/>
    </source>
</evidence>
<keyword evidence="6 7" id="KW-0472">Membrane</keyword>
<dbReference type="SUPFAM" id="SSF53756">
    <property type="entry name" value="UDP-Glycosyltransferase/glycogen phosphorylase"/>
    <property type="match status" value="1"/>
</dbReference>
<dbReference type="Pfam" id="PF04464">
    <property type="entry name" value="Glyphos_transf"/>
    <property type="match status" value="1"/>
</dbReference>
<name>A0A431W3J8_9BACI</name>
<dbReference type="GO" id="GO:0047355">
    <property type="term" value="F:CDP-glycerol glycerophosphotransferase activity"/>
    <property type="evidence" value="ECO:0007669"/>
    <property type="project" value="InterPro"/>
</dbReference>
<dbReference type="PANTHER" id="PTHR37316:SF3">
    <property type="entry name" value="TEICHOIC ACID GLYCEROL-PHOSPHATE TRANSFERASE"/>
    <property type="match status" value="1"/>
</dbReference>
<dbReference type="GO" id="GO:0019350">
    <property type="term" value="P:teichoic acid biosynthetic process"/>
    <property type="evidence" value="ECO:0007669"/>
    <property type="project" value="UniProtKB-KW"/>
</dbReference>
<dbReference type="GO" id="GO:0005886">
    <property type="term" value="C:plasma membrane"/>
    <property type="evidence" value="ECO:0007669"/>
    <property type="project" value="UniProtKB-SubCell"/>
</dbReference>
<dbReference type="EMBL" id="RXNT01000011">
    <property type="protein sequence ID" value="RTR30008.1"/>
    <property type="molecule type" value="Genomic_DNA"/>
</dbReference>